<dbReference type="InterPro" id="IPR016181">
    <property type="entry name" value="Acyl_CoA_acyltransferase"/>
</dbReference>
<proteinExistence type="predicted"/>
<dbReference type="Gene3D" id="3.40.630.30">
    <property type="match status" value="1"/>
</dbReference>
<dbReference type="Proteomes" id="UP000001936">
    <property type="component" value="Chromosome"/>
</dbReference>
<accession>Q2K4Z1</accession>
<dbReference type="EMBL" id="CP000133">
    <property type="protein sequence ID" value="ABC92095.1"/>
    <property type="molecule type" value="Genomic_DNA"/>
</dbReference>
<organism evidence="2 3">
    <name type="scientific">Rhizobium etli (strain ATCC 51251 / DSM 11541 / JCM 21823 / NBRC 15573 / CFN 42)</name>
    <dbReference type="NCBI Taxonomy" id="347834"/>
    <lineage>
        <taxon>Bacteria</taxon>
        <taxon>Pseudomonadati</taxon>
        <taxon>Pseudomonadota</taxon>
        <taxon>Alphaproteobacteria</taxon>
        <taxon>Hyphomicrobiales</taxon>
        <taxon>Rhizobiaceae</taxon>
        <taxon>Rhizobium/Agrobacterium group</taxon>
        <taxon>Rhizobium</taxon>
    </lineage>
</organism>
<name>Q2K4Z1_RHIEC</name>
<evidence type="ECO:0000313" key="2">
    <source>
        <dbReference type="EMBL" id="ABC92095.1"/>
    </source>
</evidence>
<feature type="domain" description="N-acetyltransferase" evidence="1">
    <location>
        <begin position="40"/>
        <end position="126"/>
    </location>
</feature>
<dbReference type="InterPro" id="IPR045057">
    <property type="entry name" value="Gcn5-rel_NAT"/>
</dbReference>
<dbReference type="PANTHER" id="PTHR31435">
    <property type="entry name" value="PROTEIN NATD1"/>
    <property type="match status" value="1"/>
</dbReference>
<evidence type="ECO:0000313" key="3">
    <source>
        <dbReference type="Proteomes" id="UP000001936"/>
    </source>
</evidence>
<dbReference type="eggNOG" id="COG2388">
    <property type="taxonomic scope" value="Bacteria"/>
</dbReference>
<evidence type="ECO:0000259" key="1">
    <source>
        <dbReference type="PROSITE" id="PS51729"/>
    </source>
</evidence>
<dbReference type="KEGG" id="ret:RHE_CH03332"/>
<dbReference type="HOGENOM" id="CLU_132888_2_1_5"/>
<gene>
    <name evidence="2" type="ordered locus">RHE_CH03332</name>
</gene>
<sequence length="126" mass="13539">MNTASPLGTVPPAWHDRATVSPSAAINICVRGKTMDIRNEEGASGGRYAVDVEGHEAEMTYSRTSPKLVIIDHTAVPDALRGKGVGQALALHAVESARAGGWKIIPLCPFFKAQAQRHPEWQDIVN</sequence>
<dbReference type="PROSITE" id="PS51729">
    <property type="entry name" value="GNAT_YJDJ"/>
    <property type="match status" value="1"/>
</dbReference>
<dbReference type="CDD" id="cd04301">
    <property type="entry name" value="NAT_SF"/>
    <property type="match status" value="1"/>
</dbReference>
<keyword evidence="3" id="KW-1185">Reference proteome</keyword>
<protein>
    <submittedName>
        <fullName evidence="2">Acetyltransferase protein</fullName>
    </submittedName>
</protein>
<reference evidence="2 3" key="1">
    <citation type="journal article" date="2006" name="Proc. Natl. Acad. Sci. U.S.A.">
        <title>The partitioned Rhizobium etli genome: genetic and metabolic redundancy in seven interacting replicons.</title>
        <authorList>
            <person name="Gonzalez V."/>
            <person name="Santamaria R.I."/>
            <person name="Bustos P."/>
            <person name="Hernandez-Gonzalez I."/>
            <person name="Medrano-Soto A."/>
            <person name="Moreno-Hagelsieb G."/>
            <person name="Janga S.C."/>
            <person name="Ramirez M.A."/>
            <person name="Jimenez-Jacinto V."/>
            <person name="Collado-Vides J."/>
            <person name="Davila G."/>
        </authorList>
    </citation>
    <scope>NUCLEOTIDE SEQUENCE [LARGE SCALE GENOMIC DNA]</scope>
    <source>
        <strain evidence="3">ATCC 51251 / DSM 11541 / JCM 21823 / NBRC 15573 / CFN 42</strain>
    </source>
</reference>
<dbReference type="SUPFAM" id="SSF55729">
    <property type="entry name" value="Acyl-CoA N-acyltransferases (Nat)"/>
    <property type="match status" value="1"/>
</dbReference>
<dbReference type="Pfam" id="PF14542">
    <property type="entry name" value="Acetyltransf_CG"/>
    <property type="match status" value="1"/>
</dbReference>
<dbReference type="PANTHER" id="PTHR31435:SF10">
    <property type="entry name" value="BSR4717 PROTEIN"/>
    <property type="match status" value="1"/>
</dbReference>
<dbReference type="AlphaFoldDB" id="Q2K4Z1"/>
<dbReference type="InterPro" id="IPR031165">
    <property type="entry name" value="GNAT_YJDJ"/>
</dbReference>